<reference evidence="1" key="1">
    <citation type="submission" date="2019-01" db="EMBL/GenBank/DDBJ databases">
        <title>Draft genome sequences of three monokaryotic isolates of the white-rot basidiomycete fungus Dichomitus squalens.</title>
        <authorList>
            <consortium name="DOE Joint Genome Institute"/>
            <person name="Lopez S.C."/>
            <person name="Andreopoulos B."/>
            <person name="Pangilinan J."/>
            <person name="Lipzen A."/>
            <person name="Riley R."/>
            <person name="Ahrendt S."/>
            <person name="Ng V."/>
            <person name="Barry K."/>
            <person name="Daum C."/>
            <person name="Grigoriev I.V."/>
            <person name="Hilden K.S."/>
            <person name="Makela M.R."/>
            <person name="de Vries R.P."/>
        </authorList>
    </citation>
    <scope>NUCLEOTIDE SEQUENCE [LARGE SCALE GENOMIC DNA]</scope>
    <source>
        <strain evidence="1">OM18370.1</strain>
    </source>
</reference>
<proteinExistence type="predicted"/>
<organism evidence="1">
    <name type="scientific">Dichomitus squalens</name>
    <dbReference type="NCBI Taxonomy" id="114155"/>
    <lineage>
        <taxon>Eukaryota</taxon>
        <taxon>Fungi</taxon>
        <taxon>Dikarya</taxon>
        <taxon>Basidiomycota</taxon>
        <taxon>Agaricomycotina</taxon>
        <taxon>Agaricomycetes</taxon>
        <taxon>Polyporales</taxon>
        <taxon>Polyporaceae</taxon>
        <taxon>Dichomitus</taxon>
    </lineage>
</organism>
<gene>
    <name evidence="1" type="ORF">BD311DRAFT_810934</name>
</gene>
<dbReference type="Proteomes" id="UP000292957">
    <property type="component" value="Unassembled WGS sequence"/>
</dbReference>
<protein>
    <submittedName>
        <fullName evidence="1">Uncharacterized protein</fullName>
    </submittedName>
</protein>
<name>A0A4Q9M7W8_9APHY</name>
<sequence length="106" mass="12731">MLRDVARFMPRQFSPYEDFSSLFVTGMNIWQLTPKSELDIINAIKAMRKLKLNVARYYFWAFEELLDEHTIFSSYVERLKHRPNDIIVMGRFVSYAAHRCHLAYTY</sequence>
<dbReference type="AlphaFoldDB" id="A0A4Q9M7W8"/>
<dbReference type="EMBL" id="ML143513">
    <property type="protein sequence ID" value="TBU23150.1"/>
    <property type="molecule type" value="Genomic_DNA"/>
</dbReference>
<evidence type="ECO:0000313" key="1">
    <source>
        <dbReference type="EMBL" id="TBU23150.1"/>
    </source>
</evidence>
<accession>A0A4Q9M7W8</accession>